<dbReference type="Pfam" id="PF10545">
    <property type="entry name" value="MADF_DNA_bdg"/>
    <property type="match status" value="1"/>
</dbReference>
<dbReference type="OrthoDB" id="6490830at2759"/>
<dbReference type="SMART" id="SM00595">
    <property type="entry name" value="MADF"/>
    <property type="match status" value="1"/>
</dbReference>
<dbReference type="PANTHER" id="PTHR12243:SF69">
    <property type="entry name" value="SI:CH73-59F11.3"/>
    <property type="match status" value="1"/>
</dbReference>
<keyword evidence="3" id="KW-1185">Reference proteome</keyword>
<feature type="domain" description="MADF" evidence="1">
    <location>
        <begin position="24"/>
        <end position="117"/>
    </location>
</feature>
<dbReference type="OMA" id="MHIDREN"/>
<sequence>MHIDRENKFRRLQRGNMAKFNAEALVELVRPHRFLYDNRQPDFKDTELKENRWHLIGAELGLTGEDAAKKFGNMKDRWRRLKNTQEAAQTSGRGREEVPKITWRYFKIMDGLMAKERTGT</sequence>
<dbReference type="PROSITE" id="PS51029">
    <property type="entry name" value="MADF"/>
    <property type="match status" value="1"/>
</dbReference>
<gene>
    <name evidence="2" type="ORF">HPB48_017788</name>
</gene>
<dbReference type="GO" id="GO:0005634">
    <property type="term" value="C:nucleus"/>
    <property type="evidence" value="ECO:0007669"/>
    <property type="project" value="TreeGrafter"/>
</dbReference>
<reference evidence="2 3" key="1">
    <citation type="journal article" date="2020" name="Cell">
        <title>Large-Scale Comparative Analyses of Tick Genomes Elucidate Their Genetic Diversity and Vector Capacities.</title>
        <authorList>
            <consortium name="Tick Genome and Microbiome Consortium (TIGMIC)"/>
            <person name="Jia N."/>
            <person name="Wang J."/>
            <person name="Shi W."/>
            <person name="Du L."/>
            <person name="Sun Y."/>
            <person name="Zhan W."/>
            <person name="Jiang J.F."/>
            <person name="Wang Q."/>
            <person name="Zhang B."/>
            <person name="Ji P."/>
            <person name="Bell-Sakyi L."/>
            <person name="Cui X.M."/>
            <person name="Yuan T.T."/>
            <person name="Jiang B.G."/>
            <person name="Yang W.F."/>
            <person name="Lam T.T."/>
            <person name="Chang Q.C."/>
            <person name="Ding S.J."/>
            <person name="Wang X.J."/>
            <person name="Zhu J.G."/>
            <person name="Ruan X.D."/>
            <person name="Zhao L."/>
            <person name="Wei J.T."/>
            <person name="Ye R.Z."/>
            <person name="Que T.C."/>
            <person name="Du C.H."/>
            <person name="Zhou Y.H."/>
            <person name="Cheng J.X."/>
            <person name="Dai P.F."/>
            <person name="Guo W.B."/>
            <person name="Han X.H."/>
            <person name="Huang E.J."/>
            <person name="Li L.F."/>
            <person name="Wei W."/>
            <person name="Gao Y.C."/>
            <person name="Liu J.Z."/>
            <person name="Shao H.Z."/>
            <person name="Wang X."/>
            <person name="Wang C.C."/>
            <person name="Yang T.C."/>
            <person name="Huo Q.B."/>
            <person name="Li W."/>
            <person name="Chen H.Y."/>
            <person name="Chen S.E."/>
            <person name="Zhou L.G."/>
            <person name="Ni X.B."/>
            <person name="Tian J.H."/>
            <person name="Sheng Y."/>
            <person name="Liu T."/>
            <person name="Pan Y.S."/>
            <person name="Xia L.Y."/>
            <person name="Li J."/>
            <person name="Zhao F."/>
            <person name="Cao W.C."/>
        </authorList>
    </citation>
    <scope>NUCLEOTIDE SEQUENCE [LARGE SCALE GENOMIC DNA]</scope>
    <source>
        <strain evidence="2">HaeL-2018</strain>
    </source>
</reference>
<proteinExistence type="predicted"/>
<evidence type="ECO:0000313" key="2">
    <source>
        <dbReference type="EMBL" id="KAH9366866.1"/>
    </source>
</evidence>
<dbReference type="EMBL" id="JABSTR010000004">
    <property type="protein sequence ID" value="KAH9366866.1"/>
    <property type="molecule type" value="Genomic_DNA"/>
</dbReference>
<dbReference type="VEuPathDB" id="VectorBase:HLOH_056882"/>
<evidence type="ECO:0000313" key="3">
    <source>
        <dbReference type="Proteomes" id="UP000821853"/>
    </source>
</evidence>
<accession>A0A9J6FU86</accession>
<dbReference type="GO" id="GO:0006357">
    <property type="term" value="P:regulation of transcription by RNA polymerase II"/>
    <property type="evidence" value="ECO:0007669"/>
    <property type="project" value="TreeGrafter"/>
</dbReference>
<dbReference type="PANTHER" id="PTHR12243">
    <property type="entry name" value="MADF DOMAIN TRANSCRIPTION FACTOR"/>
    <property type="match status" value="1"/>
</dbReference>
<dbReference type="GO" id="GO:0005667">
    <property type="term" value="C:transcription regulator complex"/>
    <property type="evidence" value="ECO:0007669"/>
    <property type="project" value="TreeGrafter"/>
</dbReference>
<name>A0A9J6FU86_HAELO</name>
<dbReference type="AlphaFoldDB" id="A0A9J6FU86"/>
<comment type="caution">
    <text evidence="2">The sequence shown here is derived from an EMBL/GenBank/DDBJ whole genome shotgun (WGS) entry which is preliminary data.</text>
</comment>
<protein>
    <recommendedName>
        <fullName evidence="1">MADF domain-containing protein</fullName>
    </recommendedName>
</protein>
<organism evidence="2 3">
    <name type="scientific">Haemaphysalis longicornis</name>
    <name type="common">Bush tick</name>
    <dbReference type="NCBI Taxonomy" id="44386"/>
    <lineage>
        <taxon>Eukaryota</taxon>
        <taxon>Metazoa</taxon>
        <taxon>Ecdysozoa</taxon>
        <taxon>Arthropoda</taxon>
        <taxon>Chelicerata</taxon>
        <taxon>Arachnida</taxon>
        <taxon>Acari</taxon>
        <taxon>Parasitiformes</taxon>
        <taxon>Ixodida</taxon>
        <taxon>Ixodoidea</taxon>
        <taxon>Ixodidae</taxon>
        <taxon>Haemaphysalinae</taxon>
        <taxon>Haemaphysalis</taxon>
    </lineage>
</organism>
<dbReference type="InterPro" id="IPR039353">
    <property type="entry name" value="TF_Adf1"/>
</dbReference>
<evidence type="ECO:0000259" key="1">
    <source>
        <dbReference type="PROSITE" id="PS51029"/>
    </source>
</evidence>
<dbReference type="InterPro" id="IPR006578">
    <property type="entry name" value="MADF-dom"/>
</dbReference>
<dbReference type="Proteomes" id="UP000821853">
    <property type="component" value="Chromosome 2"/>
</dbReference>